<sequence>MPLDSKQPERDSFAIGRREFIAIIAAIMSINALGVDIMLPALPQIGESLHVQSANHVQYIITAYLLGMGVSQLFYGPLSDRFGRRIPLFGGLAIYIVASLASAFVSDFTTMIILRILQGVGSASSRVISMSIVRDRFSGRAMAEVMSLTMMVFMILPILAPATGQVILFFGNWHLIFIMMALITAVIGLWVLIRMPETLADSNRRPLTFKSVVGGFGIVMTNRIALCYMLATSFILGALFGYINSAQQIFVDIYGLGEFFPLAFAIVAATLALASFLNSRLVGRFGMRRISQTMLFSFIGFSLLWVVLELVLEGPIPFPILMTLYMIVMFSFSLVMGNFNALAMEPLGAIAGTASSVLGFTQTIIGASLGAVIGQAFDGTTTPVACGYFVLGIISLGFVLIAEGGKLFRVQNQPRRHEQ</sequence>
<gene>
    <name evidence="10" type="ORF">ACFO1V_12425</name>
</gene>
<evidence type="ECO:0000256" key="3">
    <source>
        <dbReference type="ARBA" id="ARBA00022448"/>
    </source>
</evidence>
<dbReference type="Gene3D" id="1.20.1720.10">
    <property type="entry name" value="Multidrug resistance protein D"/>
    <property type="match status" value="1"/>
</dbReference>
<accession>A0ABV9HB43</accession>
<dbReference type="Pfam" id="PF07690">
    <property type="entry name" value="MFS_1"/>
    <property type="match status" value="1"/>
</dbReference>
<dbReference type="InterPro" id="IPR001958">
    <property type="entry name" value="Tet-R_TetA/multi-R_MdtG-like"/>
</dbReference>
<evidence type="ECO:0000256" key="2">
    <source>
        <dbReference type="ARBA" id="ARBA00006236"/>
    </source>
</evidence>
<comment type="subcellular location">
    <subcellularLocation>
        <location evidence="8">Cell inner membrane</location>
        <topology evidence="8">Multi-pass membrane protein</topology>
    </subcellularLocation>
    <subcellularLocation>
        <location evidence="1">Cell membrane</location>
        <topology evidence="1">Multi-pass membrane protein</topology>
    </subcellularLocation>
</comment>
<feature type="transmembrane region" description="Helical" evidence="8">
    <location>
        <begin position="294"/>
        <end position="312"/>
    </location>
</feature>
<keyword evidence="6 8" id="KW-1133">Transmembrane helix</keyword>
<dbReference type="PRINTS" id="PR01035">
    <property type="entry name" value="TCRTETA"/>
</dbReference>
<feature type="transmembrane region" description="Helical" evidence="8">
    <location>
        <begin position="59"/>
        <end position="76"/>
    </location>
</feature>
<dbReference type="PANTHER" id="PTHR23502:SF132">
    <property type="entry name" value="POLYAMINE TRANSPORTER 2-RELATED"/>
    <property type="match status" value="1"/>
</dbReference>
<dbReference type="EMBL" id="JBHSEL010000119">
    <property type="protein sequence ID" value="MFC4626000.1"/>
    <property type="molecule type" value="Genomic_DNA"/>
</dbReference>
<name>A0ABV9HB43_9HYPH</name>
<feature type="transmembrane region" description="Helical" evidence="8">
    <location>
        <begin position="145"/>
        <end position="167"/>
    </location>
</feature>
<dbReference type="Proteomes" id="UP001596042">
    <property type="component" value="Unassembled WGS sequence"/>
</dbReference>
<keyword evidence="3 8" id="KW-0813">Transport</keyword>
<feature type="transmembrane region" description="Helical" evidence="8">
    <location>
        <begin position="318"/>
        <end position="337"/>
    </location>
</feature>
<feature type="transmembrane region" description="Helical" evidence="8">
    <location>
        <begin position="213"/>
        <end position="239"/>
    </location>
</feature>
<dbReference type="InterPro" id="IPR020846">
    <property type="entry name" value="MFS_dom"/>
</dbReference>
<reference evidence="11" key="1">
    <citation type="journal article" date="2019" name="Int. J. Syst. Evol. Microbiol.">
        <title>The Global Catalogue of Microorganisms (GCM) 10K type strain sequencing project: providing services to taxonomists for standard genome sequencing and annotation.</title>
        <authorList>
            <consortium name="The Broad Institute Genomics Platform"/>
            <consortium name="The Broad Institute Genome Sequencing Center for Infectious Disease"/>
            <person name="Wu L."/>
            <person name="Ma J."/>
        </authorList>
    </citation>
    <scope>NUCLEOTIDE SEQUENCE [LARGE SCALE GENOMIC DNA]</scope>
    <source>
        <strain evidence="11">CGMCC 1.15731</strain>
    </source>
</reference>
<proteinExistence type="inferred from homology"/>
<evidence type="ECO:0000256" key="1">
    <source>
        <dbReference type="ARBA" id="ARBA00004651"/>
    </source>
</evidence>
<keyword evidence="4" id="KW-1003">Cell membrane</keyword>
<feature type="transmembrane region" description="Helical" evidence="8">
    <location>
        <begin position="173"/>
        <end position="193"/>
    </location>
</feature>
<feature type="transmembrane region" description="Helical" evidence="8">
    <location>
        <begin position="88"/>
        <end position="106"/>
    </location>
</feature>
<protein>
    <recommendedName>
        <fullName evidence="8">Bcr/CflA family efflux transporter</fullName>
    </recommendedName>
</protein>
<dbReference type="NCBIfam" id="TIGR00710">
    <property type="entry name" value="efflux_Bcr_CflA"/>
    <property type="match status" value="1"/>
</dbReference>
<evidence type="ECO:0000313" key="10">
    <source>
        <dbReference type="EMBL" id="MFC4626000.1"/>
    </source>
</evidence>
<dbReference type="PROSITE" id="PS50850">
    <property type="entry name" value="MFS"/>
    <property type="match status" value="1"/>
</dbReference>
<dbReference type="PANTHER" id="PTHR23502">
    <property type="entry name" value="MAJOR FACILITATOR SUPERFAMILY"/>
    <property type="match status" value="1"/>
</dbReference>
<dbReference type="SUPFAM" id="SSF103473">
    <property type="entry name" value="MFS general substrate transporter"/>
    <property type="match status" value="1"/>
</dbReference>
<evidence type="ECO:0000256" key="8">
    <source>
        <dbReference type="RuleBase" id="RU365088"/>
    </source>
</evidence>
<feature type="transmembrane region" description="Helical" evidence="8">
    <location>
        <begin position="20"/>
        <end position="39"/>
    </location>
</feature>
<keyword evidence="5 8" id="KW-0812">Transmembrane</keyword>
<dbReference type="InterPro" id="IPR004812">
    <property type="entry name" value="Efflux_drug-R_Bcr/CmlA"/>
</dbReference>
<evidence type="ECO:0000256" key="7">
    <source>
        <dbReference type="ARBA" id="ARBA00023136"/>
    </source>
</evidence>
<dbReference type="CDD" id="cd17320">
    <property type="entry name" value="MFS_MdfA_MDR_like"/>
    <property type="match status" value="1"/>
</dbReference>
<evidence type="ECO:0000256" key="5">
    <source>
        <dbReference type="ARBA" id="ARBA00022692"/>
    </source>
</evidence>
<keyword evidence="7 8" id="KW-0472">Membrane</keyword>
<comment type="caution">
    <text evidence="10">The sequence shown here is derived from an EMBL/GenBank/DDBJ whole genome shotgun (WGS) entry which is preliminary data.</text>
</comment>
<feature type="transmembrane region" description="Helical" evidence="8">
    <location>
        <begin position="112"/>
        <end position="133"/>
    </location>
</feature>
<feature type="transmembrane region" description="Helical" evidence="8">
    <location>
        <begin position="349"/>
        <end position="376"/>
    </location>
</feature>
<keyword evidence="11" id="KW-1185">Reference proteome</keyword>
<feature type="domain" description="Major facilitator superfamily (MFS) profile" evidence="9">
    <location>
        <begin position="20"/>
        <end position="404"/>
    </location>
</feature>
<evidence type="ECO:0000256" key="4">
    <source>
        <dbReference type="ARBA" id="ARBA00022475"/>
    </source>
</evidence>
<organism evidence="10 11">
    <name type="scientific">Daeguia caeni</name>
    <dbReference type="NCBI Taxonomy" id="439612"/>
    <lineage>
        <taxon>Bacteria</taxon>
        <taxon>Pseudomonadati</taxon>
        <taxon>Pseudomonadota</taxon>
        <taxon>Alphaproteobacteria</taxon>
        <taxon>Hyphomicrobiales</taxon>
        <taxon>Brucellaceae</taxon>
        <taxon>Daeguia</taxon>
    </lineage>
</organism>
<dbReference type="InterPro" id="IPR011701">
    <property type="entry name" value="MFS"/>
</dbReference>
<dbReference type="RefSeq" id="WP_374830528.1">
    <property type="nucleotide sequence ID" value="NZ_JBHEEZ010000004.1"/>
</dbReference>
<evidence type="ECO:0000313" key="11">
    <source>
        <dbReference type="Proteomes" id="UP001596042"/>
    </source>
</evidence>
<evidence type="ECO:0000256" key="6">
    <source>
        <dbReference type="ARBA" id="ARBA00022989"/>
    </source>
</evidence>
<evidence type="ECO:0000259" key="9">
    <source>
        <dbReference type="PROSITE" id="PS50850"/>
    </source>
</evidence>
<feature type="transmembrane region" description="Helical" evidence="8">
    <location>
        <begin position="259"/>
        <end position="282"/>
    </location>
</feature>
<comment type="similarity">
    <text evidence="2 8">Belongs to the major facilitator superfamily. Bcr/CmlA family.</text>
</comment>
<feature type="transmembrane region" description="Helical" evidence="8">
    <location>
        <begin position="388"/>
        <end position="408"/>
    </location>
</feature>
<keyword evidence="8" id="KW-0997">Cell inner membrane</keyword>
<dbReference type="InterPro" id="IPR036259">
    <property type="entry name" value="MFS_trans_sf"/>
</dbReference>